<comment type="similarity">
    <text evidence="2">Belongs to the bacterial solute-binding protein 5 family.</text>
</comment>
<dbReference type="SUPFAM" id="SSF53850">
    <property type="entry name" value="Periplasmic binding protein-like II"/>
    <property type="match status" value="1"/>
</dbReference>
<dbReference type="EMBL" id="BARV01023606">
    <property type="protein sequence ID" value="GAI38687.1"/>
    <property type="molecule type" value="Genomic_DNA"/>
</dbReference>
<dbReference type="InterPro" id="IPR000914">
    <property type="entry name" value="SBP_5_dom"/>
</dbReference>
<evidence type="ECO:0000256" key="3">
    <source>
        <dbReference type="ARBA" id="ARBA00022448"/>
    </source>
</evidence>
<evidence type="ECO:0000256" key="2">
    <source>
        <dbReference type="ARBA" id="ARBA00005695"/>
    </source>
</evidence>
<dbReference type="Gene3D" id="3.10.105.10">
    <property type="entry name" value="Dipeptide-binding Protein, Domain 3"/>
    <property type="match status" value="1"/>
</dbReference>
<feature type="non-terminal residue" evidence="6">
    <location>
        <position position="268"/>
    </location>
</feature>
<keyword evidence="3" id="KW-0813">Transport</keyword>
<keyword evidence="4" id="KW-0732">Signal</keyword>
<feature type="domain" description="Solute-binding protein family 5" evidence="5">
    <location>
        <begin position="1"/>
        <end position="264"/>
    </location>
</feature>
<reference evidence="6" key="1">
    <citation type="journal article" date="2014" name="Front. Microbiol.">
        <title>High frequency of phylogenetically diverse reductive dehalogenase-homologous genes in deep subseafloor sedimentary metagenomes.</title>
        <authorList>
            <person name="Kawai M."/>
            <person name="Futagami T."/>
            <person name="Toyoda A."/>
            <person name="Takaki Y."/>
            <person name="Nishi S."/>
            <person name="Hori S."/>
            <person name="Arai W."/>
            <person name="Tsubouchi T."/>
            <person name="Morono Y."/>
            <person name="Uchiyama I."/>
            <person name="Ito T."/>
            <person name="Fujiyama A."/>
            <person name="Inagaki F."/>
            <person name="Takami H."/>
        </authorList>
    </citation>
    <scope>NUCLEOTIDE SEQUENCE</scope>
    <source>
        <strain evidence="6">Expedition CK06-06</strain>
    </source>
</reference>
<feature type="non-terminal residue" evidence="6">
    <location>
        <position position="1"/>
    </location>
</feature>
<dbReference type="GO" id="GO:0015833">
    <property type="term" value="P:peptide transport"/>
    <property type="evidence" value="ECO:0007669"/>
    <property type="project" value="TreeGrafter"/>
</dbReference>
<proteinExistence type="inferred from homology"/>
<gene>
    <name evidence="6" type="ORF">S06H3_38700</name>
</gene>
<comment type="subcellular location">
    <subcellularLocation>
        <location evidence="1">Cell envelope</location>
    </subcellularLocation>
</comment>
<organism evidence="6">
    <name type="scientific">marine sediment metagenome</name>
    <dbReference type="NCBI Taxonomy" id="412755"/>
    <lineage>
        <taxon>unclassified sequences</taxon>
        <taxon>metagenomes</taxon>
        <taxon>ecological metagenomes</taxon>
    </lineage>
</organism>
<name>X1N3T8_9ZZZZ</name>
<sequence>VIPHLARSWKAEPLAVTFELKQGVKFHDLSELTAEDVKFSMDRLLEIGEGSAFLFAGKIESTEVLGTYTVRFNLATSFGPFVPALARLHILNKDLVMANLKADGLYGDLGDYGKEYLLTHDAGSGAYMVKEFDFEESIVMERFPEYFSDVAENAPDEVVFMQSPDTVTVKTLMARGELEMTDPWQPEEAYVAMDAMEGVEIAGLLAGELEYLMFHTRRPPTDDAHFRRALSYLFDYDEATASIFPGAAQSVGPIPHGLPGYKEGLFQY</sequence>
<evidence type="ECO:0000259" key="5">
    <source>
        <dbReference type="Pfam" id="PF00496"/>
    </source>
</evidence>
<dbReference type="PANTHER" id="PTHR30290">
    <property type="entry name" value="PERIPLASMIC BINDING COMPONENT OF ABC TRANSPORTER"/>
    <property type="match status" value="1"/>
</dbReference>
<accession>X1N3T8</accession>
<dbReference type="GO" id="GO:1904680">
    <property type="term" value="F:peptide transmembrane transporter activity"/>
    <property type="evidence" value="ECO:0007669"/>
    <property type="project" value="TreeGrafter"/>
</dbReference>
<dbReference type="PANTHER" id="PTHR30290:SF10">
    <property type="entry name" value="PERIPLASMIC OLIGOPEPTIDE-BINDING PROTEIN-RELATED"/>
    <property type="match status" value="1"/>
</dbReference>
<protein>
    <recommendedName>
        <fullName evidence="5">Solute-binding protein family 5 domain-containing protein</fullName>
    </recommendedName>
</protein>
<comment type="caution">
    <text evidence="6">The sequence shown here is derived from an EMBL/GenBank/DDBJ whole genome shotgun (WGS) entry which is preliminary data.</text>
</comment>
<dbReference type="AlphaFoldDB" id="X1N3T8"/>
<dbReference type="Pfam" id="PF00496">
    <property type="entry name" value="SBP_bac_5"/>
    <property type="match status" value="1"/>
</dbReference>
<evidence type="ECO:0000313" key="6">
    <source>
        <dbReference type="EMBL" id="GAI38687.1"/>
    </source>
</evidence>
<evidence type="ECO:0000256" key="4">
    <source>
        <dbReference type="ARBA" id="ARBA00022729"/>
    </source>
</evidence>
<dbReference type="Gene3D" id="3.40.190.10">
    <property type="entry name" value="Periplasmic binding protein-like II"/>
    <property type="match status" value="1"/>
</dbReference>
<dbReference type="GO" id="GO:0030313">
    <property type="term" value="C:cell envelope"/>
    <property type="evidence" value="ECO:0007669"/>
    <property type="project" value="UniProtKB-SubCell"/>
</dbReference>
<evidence type="ECO:0000256" key="1">
    <source>
        <dbReference type="ARBA" id="ARBA00004196"/>
    </source>
</evidence>
<dbReference type="InterPro" id="IPR039424">
    <property type="entry name" value="SBP_5"/>
</dbReference>